<dbReference type="CDD" id="cd00022">
    <property type="entry name" value="BIR"/>
    <property type="match status" value="2"/>
</dbReference>
<protein>
    <submittedName>
        <fullName evidence="8">Baculoviral IAP repeat-containing protein</fullName>
    </submittedName>
</protein>
<dbReference type="GO" id="GO:0043027">
    <property type="term" value="F:cysteine-type endopeptidase inhibitor activity involved in apoptotic process"/>
    <property type="evidence" value="ECO:0007669"/>
    <property type="project" value="TreeGrafter"/>
</dbReference>
<dbReference type="PANTHER" id="PTHR10044">
    <property type="entry name" value="INHIBITOR OF APOPTOSIS"/>
    <property type="match status" value="1"/>
</dbReference>
<dbReference type="GO" id="GO:0051726">
    <property type="term" value="P:regulation of cell cycle"/>
    <property type="evidence" value="ECO:0007669"/>
    <property type="project" value="TreeGrafter"/>
</dbReference>
<dbReference type="PROSITE" id="PS01282">
    <property type="entry name" value="BIR_REPEAT_1"/>
    <property type="match status" value="1"/>
</dbReference>
<dbReference type="Gene3D" id="1.10.8.10">
    <property type="entry name" value="DNA helicase RuvA subunit, C-terminal domain"/>
    <property type="match status" value="1"/>
</dbReference>
<dbReference type="InterPro" id="IPR050784">
    <property type="entry name" value="IAP"/>
</dbReference>
<dbReference type="FunFam" id="1.10.1170.10:FF:000003">
    <property type="entry name" value="E3 ubiquitin-protein ligase XIAP"/>
    <property type="match status" value="1"/>
</dbReference>
<evidence type="ECO:0000256" key="6">
    <source>
        <dbReference type="SAM" id="MobiDB-lite"/>
    </source>
</evidence>
<evidence type="ECO:0000256" key="2">
    <source>
        <dbReference type="ARBA" id="ARBA00022723"/>
    </source>
</evidence>
<sequence length="549" mass="62985">MEDTSPHDRVLQNEENRFATFDGREFSVDARILAKAGFYYTKKANDVKCFDCNLKINMTRIGVPDDVIILHKEKSPECRFAQKLFTLSKPMRSKAFISYDSLKLEEKRLETFIDWPVEWLPPSDLAADGFYYLRTEDHVACAFCRGILGLFEKGETVRREHQKCFPHCPFIRGQPVGNVPIKQCDILEGLKLSSLETAPQGCSVDVCGSKNMIRSDPDYREQLTKTEALLDKLGFPQHCKPKHSNFLKTETRRESFDKWPDRVTQRPEDLAEAGFFYCGLSDHVRCFHCGNGLRNWEKDDIPWNEHAKWYPECNFVIIEKGKIFVDHVRREKTPYNHTATTITNQAGRVISDQDLDMMTESDIVKDVIEIGYPMSIARATLRNHIQITGWPYLNIDLYIEDIERMIRETRAQPRQTFVEAKGYDVSSQVSQRIQTMSLSSEPEQNSELEDNEGRISIPDTSAKNIEALLEKRAEKEDSYVSPTQSSEEISNEPEQLYDLHMCKVCMDNKVDVVFIPCTHMVACASCAVVLTACPVCRSSIHFTIKPIVS</sequence>
<dbReference type="InterPro" id="IPR001370">
    <property type="entry name" value="BIR_rpt"/>
</dbReference>
<dbReference type="InterPro" id="IPR013083">
    <property type="entry name" value="Znf_RING/FYVE/PHD"/>
</dbReference>
<dbReference type="InterPro" id="IPR011029">
    <property type="entry name" value="DEATH-like_dom_sf"/>
</dbReference>
<dbReference type="GO" id="GO:0061630">
    <property type="term" value="F:ubiquitin protein ligase activity"/>
    <property type="evidence" value="ECO:0007669"/>
    <property type="project" value="TreeGrafter"/>
</dbReference>
<dbReference type="PROSITE" id="PS50143">
    <property type="entry name" value="BIR_REPEAT_2"/>
    <property type="match status" value="3"/>
</dbReference>
<dbReference type="PANTHER" id="PTHR10044:SF139">
    <property type="entry name" value="DEATH-ASSOCIATED INHIBITOR OF APOPTOSIS 2"/>
    <property type="match status" value="1"/>
</dbReference>
<keyword evidence="4" id="KW-0862">Zinc</keyword>
<evidence type="ECO:0000256" key="1">
    <source>
        <dbReference type="ARBA" id="ARBA00022703"/>
    </source>
</evidence>
<feature type="region of interest" description="Disordered" evidence="6">
    <location>
        <begin position="432"/>
        <end position="456"/>
    </location>
</feature>
<keyword evidence="1" id="KW-0053">Apoptosis</keyword>
<dbReference type="FunFam" id="1.10.1170.10:FF:000002">
    <property type="entry name" value="Baculoviral IAP repeat containing 7"/>
    <property type="match status" value="1"/>
</dbReference>
<evidence type="ECO:0000256" key="5">
    <source>
        <dbReference type="PROSITE-ProRule" id="PRU00175"/>
    </source>
</evidence>
<evidence type="ECO:0000256" key="4">
    <source>
        <dbReference type="ARBA" id="ARBA00022833"/>
    </source>
</evidence>
<evidence type="ECO:0000313" key="8">
    <source>
        <dbReference type="EMBL" id="BDT62493.1"/>
    </source>
</evidence>
<dbReference type="GO" id="GO:0031398">
    <property type="term" value="P:positive regulation of protein ubiquitination"/>
    <property type="evidence" value="ECO:0007669"/>
    <property type="project" value="TreeGrafter"/>
</dbReference>
<dbReference type="SMART" id="SM00184">
    <property type="entry name" value="RING"/>
    <property type="match status" value="1"/>
</dbReference>
<dbReference type="GO" id="GO:0008270">
    <property type="term" value="F:zinc ion binding"/>
    <property type="evidence" value="ECO:0007669"/>
    <property type="project" value="UniProtKB-KW"/>
</dbReference>
<dbReference type="PROSITE" id="PS50089">
    <property type="entry name" value="ZF_RING_2"/>
    <property type="match status" value="1"/>
</dbReference>
<dbReference type="CDD" id="cd16510">
    <property type="entry name" value="RING-HC_IAPs"/>
    <property type="match status" value="1"/>
</dbReference>
<name>A0A9C7BMT1_9VIRU</name>
<dbReference type="InterPro" id="IPR001841">
    <property type="entry name" value="Znf_RING"/>
</dbReference>
<reference evidence="8" key="1">
    <citation type="submission" date="2022-10" db="EMBL/GenBank/DDBJ databases">
        <title>Genome sequences of endogenous nimaviruses in decapod crustaceans.</title>
        <authorList>
            <person name="Kawato S."/>
            <person name="Nozaki R."/>
            <person name="Kondo H."/>
            <person name="Hirono I."/>
        </authorList>
    </citation>
    <scope>NUCLEOTIDE SEQUENCE</scope>
    <source>
        <strain evidence="8">Okinawa2016</strain>
    </source>
</reference>
<organism evidence="8">
    <name type="scientific">Melicertus latisulcatus pemonivirus</name>
    <dbReference type="NCBI Taxonomy" id="2984278"/>
    <lineage>
        <taxon>Viruses</taxon>
        <taxon>Viruses incertae sedis</taxon>
        <taxon>Naldaviricetes</taxon>
        <taxon>Nimaviridae</taxon>
    </lineage>
</organism>
<proteinExistence type="predicted"/>
<dbReference type="SUPFAM" id="SSF57924">
    <property type="entry name" value="Inhibitor of apoptosis (IAP) repeat"/>
    <property type="match status" value="3"/>
</dbReference>
<dbReference type="SMART" id="SM00238">
    <property type="entry name" value="BIR"/>
    <property type="match status" value="3"/>
</dbReference>
<keyword evidence="2" id="KW-0479">Metal-binding</keyword>
<evidence type="ECO:0000256" key="3">
    <source>
        <dbReference type="ARBA" id="ARBA00022771"/>
    </source>
</evidence>
<evidence type="ECO:0000259" key="7">
    <source>
        <dbReference type="PROSITE" id="PS50089"/>
    </source>
</evidence>
<dbReference type="Gene3D" id="1.10.1170.10">
    <property type="entry name" value="Inhibitor Of Apoptosis Protein (2mihbC-IAP-1), Chain A"/>
    <property type="match status" value="3"/>
</dbReference>
<dbReference type="EMBL" id="LC738875">
    <property type="protein sequence ID" value="BDT62493.1"/>
    <property type="molecule type" value="Genomic_DNA"/>
</dbReference>
<dbReference type="Pfam" id="PF00653">
    <property type="entry name" value="BIR"/>
    <property type="match status" value="3"/>
</dbReference>
<feature type="domain" description="RING-type" evidence="7">
    <location>
        <begin position="502"/>
        <end position="537"/>
    </location>
</feature>
<keyword evidence="3 5" id="KW-0863">Zinc-finger</keyword>
<feature type="compositionally biased region" description="Polar residues" evidence="6">
    <location>
        <begin position="432"/>
        <end position="443"/>
    </location>
</feature>
<dbReference type="Pfam" id="PF13920">
    <property type="entry name" value="zf-C3HC4_3"/>
    <property type="match status" value="1"/>
</dbReference>
<dbReference type="Gene3D" id="1.10.533.10">
    <property type="entry name" value="Death Domain, Fas"/>
    <property type="match status" value="1"/>
</dbReference>
<accession>A0A9C7BMT1</accession>
<dbReference type="Gene3D" id="3.30.40.10">
    <property type="entry name" value="Zinc/RING finger domain, C3HC4 (zinc finger)"/>
    <property type="match status" value="1"/>
</dbReference>